<dbReference type="Proteomes" id="UP000789570">
    <property type="component" value="Unassembled WGS sequence"/>
</dbReference>
<proteinExistence type="predicted"/>
<reference evidence="1" key="1">
    <citation type="submission" date="2021-06" db="EMBL/GenBank/DDBJ databases">
        <authorList>
            <person name="Kallberg Y."/>
            <person name="Tangrot J."/>
            <person name="Rosling A."/>
        </authorList>
    </citation>
    <scope>NUCLEOTIDE SEQUENCE</scope>
    <source>
        <strain evidence="1">UK204</strain>
    </source>
</reference>
<organism evidence="1 2">
    <name type="scientific">Funneliformis caledonium</name>
    <dbReference type="NCBI Taxonomy" id="1117310"/>
    <lineage>
        <taxon>Eukaryota</taxon>
        <taxon>Fungi</taxon>
        <taxon>Fungi incertae sedis</taxon>
        <taxon>Mucoromycota</taxon>
        <taxon>Glomeromycotina</taxon>
        <taxon>Glomeromycetes</taxon>
        <taxon>Glomerales</taxon>
        <taxon>Glomeraceae</taxon>
        <taxon>Funneliformis</taxon>
    </lineage>
</organism>
<dbReference type="EMBL" id="CAJVPQ010015895">
    <property type="protein sequence ID" value="CAG8744024.1"/>
    <property type="molecule type" value="Genomic_DNA"/>
</dbReference>
<name>A0A9N9NME3_9GLOM</name>
<protein>
    <submittedName>
        <fullName evidence="1">5743_t:CDS:1</fullName>
    </submittedName>
</protein>
<sequence length="55" mass="6113">IPSENMINLFFDDSFANLTNIQSPQNIDIPTINTNTSNLNLSTNQTSFTLPDNNP</sequence>
<comment type="caution">
    <text evidence="1">The sequence shown here is derived from an EMBL/GenBank/DDBJ whole genome shotgun (WGS) entry which is preliminary data.</text>
</comment>
<gene>
    <name evidence="1" type="ORF">FCALED_LOCUS15828</name>
</gene>
<dbReference type="AlphaFoldDB" id="A0A9N9NME3"/>
<accession>A0A9N9NME3</accession>
<keyword evidence="2" id="KW-1185">Reference proteome</keyword>
<evidence type="ECO:0000313" key="1">
    <source>
        <dbReference type="EMBL" id="CAG8744024.1"/>
    </source>
</evidence>
<feature type="non-terminal residue" evidence="1">
    <location>
        <position position="1"/>
    </location>
</feature>
<evidence type="ECO:0000313" key="2">
    <source>
        <dbReference type="Proteomes" id="UP000789570"/>
    </source>
</evidence>